<dbReference type="Pfam" id="PF11967">
    <property type="entry name" value="RecO_N"/>
    <property type="match status" value="1"/>
</dbReference>
<comment type="function">
    <text evidence="7">Involved in DNA repair and RecF pathway recombination.</text>
</comment>
<evidence type="ECO:0000256" key="2">
    <source>
        <dbReference type="ARBA" id="ARBA00021310"/>
    </source>
</evidence>
<evidence type="ECO:0000259" key="9">
    <source>
        <dbReference type="Pfam" id="PF11967"/>
    </source>
</evidence>
<dbReference type="PANTHER" id="PTHR33991">
    <property type="entry name" value="DNA REPAIR PROTEIN RECO"/>
    <property type="match status" value="1"/>
</dbReference>
<keyword evidence="5 7" id="KW-0234">DNA repair</keyword>
<dbReference type="GO" id="GO:0006302">
    <property type="term" value="P:double-strand break repair"/>
    <property type="evidence" value="ECO:0007669"/>
    <property type="project" value="TreeGrafter"/>
</dbReference>
<comment type="caution">
    <text evidence="10">The sequence shown here is derived from an EMBL/GenBank/DDBJ whole genome shotgun (WGS) entry which is preliminary data.</text>
</comment>
<evidence type="ECO:0000256" key="5">
    <source>
        <dbReference type="ARBA" id="ARBA00023204"/>
    </source>
</evidence>
<dbReference type="GO" id="GO:0006310">
    <property type="term" value="P:DNA recombination"/>
    <property type="evidence" value="ECO:0007669"/>
    <property type="project" value="UniProtKB-UniRule"/>
</dbReference>
<evidence type="ECO:0000313" key="10">
    <source>
        <dbReference type="EMBL" id="OGF21036.1"/>
    </source>
</evidence>
<comment type="similarity">
    <text evidence="1 7">Belongs to the RecO family.</text>
</comment>
<dbReference type="NCBIfam" id="TIGR00613">
    <property type="entry name" value="reco"/>
    <property type="match status" value="1"/>
</dbReference>
<feature type="domain" description="DNA replication/recombination mediator RecO N-terminal" evidence="9">
    <location>
        <begin position="1"/>
        <end position="77"/>
    </location>
</feature>
<keyword evidence="3 7" id="KW-0227">DNA damage</keyword>
<dbReference type="InterPro" id="IPR012340">
    <property type="entry name" value="NA-bd_OB-fold"/>
</dbReference>
<dbReference type="PANTHER" id="PTHR33991:SF1">
    <property type="entry name" value="DNA REPAIR PROTEIN RECO"/>
    <property type="match status" value="1"/>
</dbReference>
<dbReference type="InterPro" id="IPR003717">
    <property type="entry name" value="RecO"/>
</dbReference>
<sequence>MTRQTKGIILQKRDFRENDRLFVIYTEDLGKIEAVCRGARKIKSKMAGHLDYFSVINFMFASGRNYFQIAGAETENNFLKIKKDLVKVVLCSYCAEIVDIFTRTGQSDKKTFALIKELFTIFEETDKKNVLFFYGITKFFILKLLIVLGFSPELFYCVKCKNKIKPNKNFFNPILGGLVCEDCHKVRRNEQEMRDIQISTSAIKILRFVAKSDFQKLLILKISKPQIIEVIKIINTFLSAHKDRELRSEAWVRKMVRVCG</sequence>
<dbReference type="AlphaFoldDB" id="A0A1F5S322"/>
<keyword evidence="8" id="KW-1133">Transmembrane helix</keyword>
<keyword evidence="8" id="KW-0472">Membrane</keyword>
<dbReference type="Gene3D" id="1.20.1440.120">
    <property type="entry name" value="Recombination protein O, C-terminal domain"/>
    <property type="match status" value="1"/>
</dbReference>
<dbReference type="SUPFAM" id="SSF50249">
    <property type="entry name" value="Nucleic acid-binding proteins"/>
    <property type="match status" value="1"/>
</dbReference>
<organism evidence="10 11">
    <name type="scientific">Candidatus Falkowbacteria bacterium RIFOXYA2_FULL_38_12</name>
    <dbReference type="NCBI Taxonomy" id="1797993"/>
    <lineage>
        <taxon>Bacteria</taxon>
        <taxon>Candidatus Falkowiibacteriota</taxon>
    </lineage>
</organism>
<accession>A0A1F5S322</accession>
<protein>
    <recommendedName>
        <fullName evidence="2 7">DNA repair protein RecO</fullName>
    </recommendedName>
    <alternativeName>
        <fullName evidence="6 7">Recombination protein O</fullName>
    </alternativeName>
</protein>
<name>A0A1F5S322_9BACT</name>
<proteinExistence type="inferred from homology"/>
<evidence type="ECO:0000256" key="6">
    <source>
        <dbReference type="ARBA" id="ARBA00033409"/>
    </source>
</evidence>
<dbReference type="InterPro" id="IPR042242">
    <property type="entry name" value="RecO_C"/>
</dbReference>
<gene>
    <name evidence="7" type="primary">recO</name>
    <name evidence="10" type="ORF">A2257_02000</name>
</gene>
<dbReference type="Gene3D" id="2.40.50.140">
    <property type="entry name" value="Nucleic acid-binding proteins"/>
    <property type="match status" value="1"/>
</dbReference>
<dbReference type="InterPro" id="IPR037278">
    <property type="entry name" value="ARFGAP/RecO"/>
</dbReference>
<reference evidence="10 11" key="1">
    <citation type="journal article" date="2016" name="Nat. Commun.">
        <title>Thousands of microbial genomes shed light on interconnected biogeochemical processes in an aquifer system.</title>
        <authorList>
            <person name="Anantharaman K."/>
            <person name="Brown C.T."/>
            <person name="Hug L.A."/>
            <person name="Sharon I."/>
            <person name="Castelle C.J."/>
            <person name="Probst A.J."/>
            <person name="Thomas B.C."/>
            <person name="Singh A."/>
            <person name="Wilkins M.J."/>
            <person name="Karaoz U."/>
            <person name="Brodie E.L."/>
            <person name="Williams K.H."/>
            <person name="Hubbard S.S."/>
            <person name="Banfield J.F."/>
        </authorList>
    </citation>
    <scope>NUCLEOTIDE SEQUENCE [LARGE SCALE GENOMIC DNA]</scope>
</reference>
<dbReference type="Pfam" id="PF02565">
    <property type="entry name" value="RecO_C"/>
    <property type="match status" value="1"/>
</dbReference>
<dbReference type="GO" id="GO:0043590">
    <property type="term" value="C:bacterial nucleoid"/>
    <property type="evidence" value="ECO:0007669"/>
    <property type="project" value="TreeGrafter"/>
</dbReference>
<dbReference type="InterPro" id="IPR022572">
    <property type="entry name" value="DNA_rep/recomb_RecO_N"/>
</dbReference>
<feature type="transmembrane region" description="Helical" evidence="8">
    <location>
        <begin position="131"/>
        <end position="151"/>
    </location>
</feature>
<evidence type="ECO:0000256" key="1">
    <source>
        <dbReference type="ARBA" id="ARBA00007452"/>
    </source>
</evidence>
<evidence type="ECO:0000256" key="8">
    <source>
        <dbReference type="SAM" id="Phobius"/>
    </source>
</evidence>
<evidence type="ECO:0000313" key="11">
    <source>
        <dbReference type="Proteomes" id="UP000177407"/>
    </source>
</evidence>
<evidence type="ECO:0000256" key="3">
    <source>
        <dbReference type="ARBA" id="ARBA00022763"/>
    </source>
</evidence>
<evidence type="ECO:0000256" key="4">
    <source>
        <dbReference type="ARBA" id="ARBA00023172"/>
    </source>
</evidence>
<evidence type="ECO:0000256" key="7">
    <source>
        <dbReference type="HAMAP-Rule" id="MF_00201"/>
    </source>
</evidence>
<dbReference type="HAMAP" id="MF_00201">
    <property type="entry name" value="RecO"/>
    <property type="match status" value="1"/>
</dbReference>
<keyword evidence="4 7" id="KW-0233">DNA recombination</keyword>
<dbReference type="Proteomes" id="UP000177407">
    <property type="component" value="Unassembled WGS sequence"/>
</dbReference>
<dbReference type="EMBL" id="MFGA01000017">
    <property type="protein sequence ID" value="OGF21036.1"/>
    <property type="molecule type" value="Genomic_DNA"/>
</dbReference>
<keyword evidence="8" id="KW-0812">Transmembrane</keyword>
<dbReference type="SUPFAM" id="SSF57863">
    <property type="entry name" value="ArfGap/RecO-like zinc finger"/>
    <property type="match status" value="1"/>
</dbReference>